<reference evidence="2" key="1">
    <citation type="submission" date="2020-08" db="EMBL/GenBank/DDBJ databases">
        <title>Genome sequencing and assembly of the red palm weevil Rhynchophorus ferrugineus.</title>
        <authorList>
            <person name="Dias G.B."/>
            <person name="Bergman C.M."/>
            <person name="Manee M."/>
        </authorList>
    </citation>
    <scope>NUCLEOTIDE SEQUENCE</scope>
    <source>
        <strain evidence="2">AA-2017</strain>
        <tissue evidence="2">Whole larva</tissue>
    </source>
</reference>
<evidence type="ECO:0000256" key="1">
    <source>
        <dbReference type="SAM" id="MobiDB-lite"/>
    </source>
</evidence>
<proteinExistence type="predicted"/>
<name>A0A834I2C3_RHYFE</name>
<dbReference type="Proteomes" id="UP000625711">
    <property type="component" value="Unassembled WGS sequence"/>
</dbReference>
<organism evidence="2 3">
    <name type="scientific">Rhynchophorus ferrugineus</name>
    <name type="common">Red palm weevil</name>
    <name type="synonym">Curculio ferrugineus</name>
    <dbReference type="NCBI Taxonomy" id="354439"/>
    <lineage>
        <taxon>Eukaryota</taxon>
        <taxon>Metazoa</taxon>
        <taxon>Ecdysozoa</taxon>
        <taxon>Arthropoda</taxon>
        <taxon>Hexapoda</taxon>
        <taxon>Insecta</taxon>
        <taxon>Pterygota</taxon>
        <taxon>Neoptera</taxon>
        <taxon>Endopterygota</taxon>
        <taxon>Coleoptera</taxon>
        <taxon>Polyphaga</taxon>
        <taxon>Cucujiformia</taxon>
        <taxon>Curculionidae</taxon>
        <taxon>Dryophthorinae</taxon>
        <taxon>Rhynchophorus</taxon>
    </lineage>
</organism>
<gene>
    <name evidence="2" type="ORF">GWI33_015531</name>
</gene>
<dbReference type="AlphaFoldDB" id="A0A834I2C3"/>
<comment type="caution">
    <text evidence="2">The sequence shown here is derived from an EMBL/GenBank/DDBJ whole genome shotgun (WGS) entry which is preliminary data.</text>
</comment>
<protein>
    <submittedName>
        <fullName evidence="2">Uncharacterized protein</fullName>
    </submittedName>
</protein>
<evidence type="ECO:0000313" key="3">
    <source>
        <dbReference type="Proteomes" id="UP000625711"/>
    </source>
</evidence>
<keyword evidence="3" id="KW-1185">Reference proteome</keyword>
<sequence length="129" mass="14612">MVFGTEARSRSAVHPYPPGPPPQEFISPFFWIRDAAYCCRYKRDEEEDDGATVVAVVNQKNRILKLPNDEVAELFKPKEKEGDPGDPSQHRNKNIPKYLNTKNHFARSDVGRSLRTATPRIPVRPPGAL</sequence>
<accession>A0A834I2C3</accession>
<feature type="region of interest" description="Disordered" evidence="1">
    <location>
        <begin position="75"/>
        <end position="129"/>
    </location>
</feature>
<dbReference type="EMBL" id="JAACXV010013933">
    <property type="protein sequence ID" value="KAF7271609.1"/>
    <property type="molecule type" value="Genomic_DNA"/>
</dbReference>
<evidence type="ECO:0000313" key="2">
    <source>
        <dbReference type="EMBL" id="KAF7271609.1"/>
    </source>
</evidence>